<dbReference type="GO" id="GO:0005783">
    <property type="term" value="C:endoplasmic reticulum"/>
    <property type="evidence" value="ECO:0007669"/>
    <property type="project" value="TreeGrafter"/>
</dbReference>
<feature type="region of interest" description="Disordered" evidence="3">
    <location>
        <begin position="140"/>
        <end position="195"/>
    </location>
</feature>
<dbReference type="VEuPathDB" id="AmoebaDB:ACA1_258480"/>
<keyword evidence="2" id="KW-0597">Phosphoprotein</keyword>
<feature type="domain" description="Carrier" evidence="4">
    <location>
        <begin position="738"/>
        <end position="818"/>
    </location>
</feature>
<dbReference type="Gene3D" id="3.40.50.720">
    <property type="entry name" value="NAD(P)-binding Rossmann-like Domain"/>
    <property type="match status" value="1"/>
</dbReference>
<evidence type="ECO:0000313" key="6">
    <source>
        <dbReference type="Proteomes" id="UP000011083"/>
    </source>
</evidence>
<evidence type="ECO:0000313" key="5">
    <source>
        <dbReference type="EMBL" id="ELR11587.1"/>
    </source>
</evidence>
<evidence type="ECO:0000256" key="1">
    <source>
        <dbReference type="ARBA" id="ARBA00022450"/>
    </source>
</evidence>
<dbReference type="InterPro" id="IPR010080">
    <property type="entry name" value="Thioester_reductase-like_dom"/>
</dbReference>
<reference evidence="5 6" key="1">
    <citation type="journal article" date="2013" name="Genome Biol.">
        <title>Genome of Acanthamoeba castellanii highlights extensive lateral gene transfer and early evolution of tyrosine kinase signaling.</title>
        <authorList>
            <person name="Clarke M."/>
            <person name="Lohan A.J."/>
            <person name="Liu B."/>
            <person name="Lagkouvardos I."/>
            <person name="Roy S."/>
            <person name="Zafar N."/>
            <person name="Bertelli C."/>
            <person name="Schilde C."/>
            <person name="Kianianmomeni A."/>
            <person name="Burglin T.R."/>
            <person name="Frech C."/>
            <person name="Turcotte B."/>
            <person name="Kopec K.O."/>
            <person name="Synnott J.M."/>
            <person name="Choo C."/>
            <person name="Paponov I."/>
            <person name="Finkler A."/>
            <person name="Soon Heng Tan C."/>
            <person name="Hutchins A.P."/>
            <person name="Weinmeier T."/>
            <person name="Rattei T."/>
            <person name="Chu J.S."/>
            <person name="Gimenez G."/>
            <person name="Irimia M."/>
            <person name="Rigden D.J."/>
            <person name="Fitzpatrick D.A."/>
            <person name="Lorenzo-Morales J."/>
            <person name="Bateman A."/>
            <person name="Chiu C.H."/>
            <person name="Tang P."/>
            <person name="Hegemann P."/>
            <person name="Fromm H."/>
            <person name="Raoult D."/>
            <person name="Greub G."/>
            <person name="Miranda-Saavedra D."/>
            <person name="Chen N."/>
            <person name="Nash P."/>
            <person name="Ginger M.L."/>
            <person name="Horn M."/>
            <person name="Schaap P."/>
            <person name="Caler L."/>
            <person name="Loftus B."/>
        </authorList>
    </citation>
    <scope>NUCLEOTIDE SEQUENCE [LARGE SCALE GENOMIC DNA]</scope>
    <source>
        <strain evidence="5 6">Neff</strain>
    </source>
</reference>
<dbReference type="Gene3D" id="1.10.1200.10">
    <property type="entry name" value="ACP-like"/>
    <property type="match status" value="1"/>
</dbReference>
<dbReference type="InterPro" id="IPR000873">
    <property type="entry name" value="AMP-dep_synth/lig_dom"/>
</dbReference>
<keyword evidence="6" id="KW-1185">Reference proteome</keyword>
<feature type="compositionally biased region" description="Low complexity" evidence="3">
    <location>
        <begin position="78"/>
        <end position="100"/>
    </location>
</feature>
<dbReference type="SUPFAM" id="SSF47336">
    <property type="entry name" value="ACP-like"/>
    <property type="match status" value="1"/>
</dbReference>
<dbReference type="SUPFAM" id="SSF51735">
    <property type="entry name" value="NAD(P)-binding Rossmann-fold domains"/>
    <property type="match status" value="1"/>
</dbReference>
<dbReference type="Pfam" id="PF07993">
    <property type="entry name" value="NAD_binding_4"/>
    <property type="match status" value="1"/>
</dbReference>
<evidence type="ECO:0000256" key="2">
    <source>
        <dbReference type="ARBA" id="ARBA00022553"/>
    </source>
</evidence>
<dbReference type="OMA" id="TICANNC"/>
<accession>L8GF50</accession>
<dbReference type="OrthoDB" id="1700726at2759"/>
<dbReference type="KEGG" id="acan:ACA1_258480"/>
<dbReference type="GeneID" id="14911958"/>
<dbReference type="PROSITE" id="PS00455">
    <property type="entry name" value="AMP_BINDING"/>
    <property type="match status" value="1"/>
</dbReference>
<dbReference type="InterPro" id="IPR020845">
    <property type="entry name" value="AMP-binding_CS"/>
</dbReference>
<dbReference type="SUPFAM" id="SSF56801">
    <property type="entry name" value="Acetyl-CoA synthetase-like"/>
    <property type="match status" value="1"/>
</dbReference>
<evidence type="ECO:0000259" key="4">
    <source>
        <dbReference type="PROSITE" id="PS50075"/>
    </source>
</evidence>
<proteinExistence type="predicted"/>
<dbReference type="PANTHER" id="PTHR43272">
    <property type="entry name" value="LONG-CHAIN-FATTY-ACID--COA LIGASE"/>
    <property type="match status" value="1"/>
</dbReference>
<evidence type="ECO:0000256" key="3">
    <source>
        <dbReference type="SAM" id="MobiDB-lite"/>
    </source>
</evidence>
<dbReference type="InterPro" id="IPR036736">
    <property type="entry name" value="ACP-like_sf"/>
</dbReference>
<dbReference type="Pfam" id="PF00501">
    <property type="entry name" value="AMP-binding"/>
    <property type="match status" value="1"/>
</dbReference>
<organism evidence="5 6">
    <name type="scientific">Acanthamoeba castellanii (strain ATCC 30010 / Neff)</name>
    <dbReference type="NCBI Taxonomy" id="1257118"/>
    <lineage>
        <taxon>Eukaryota</taxon>
        <taxon>Amoebozoa</taxon>
        <taxon>Discosea</taxon>
        <taxon>Longamoebia</taxon>
        <taxon>Centramoebida</taxon>
        <taxon>Acanthamoebidae</taxon>
        <taxon>Acanthamoeba</taxon>
    </lineage>
</organism>
<dbReference type="Gene3D" id="3.40.50.12780">
    <property type="entry name" value="N-terminal domain of ligase-like"/>
    <property type="match status" value="1"/>
</dbReference>
<dbReference type="InterPro" id="IPR009081">
    <property type="entry name" value="PP-bd_ACP"/>
</dbReference>
<dbReference type="Pfam" id="PF00550">
    <property type="entry name" value="PP-binding"/>
    <property type="match status" value="1"/>
</dbReference>
<feature type="compositionally biased region" description="Basic and acidic residues" evidence="3">
    <location>
        <begin position="167"/>
        <end position="185"/>
    </location>
</feature>
<feature type="compositionally biased region" description="Acidic residues" evidence="3">
    <location>
        <begin position="186"/>
        <end position="195"/>
    </location>
</feature>
<dbReference type="Proteomes" id="UP000011083">
    <property type="component" value="Unassembled WGS sequence"/>
</dbReference>
<protein>
    <submittedName>
        <fullName evidence="5">NADbinding domain 4 domain containing protein</fullName>
    </submittedName>
</protein>
<dbReference type="AlphaFoldDB" id="L8GF50"/>
<dbReference type="STRING" id="1257118.L8GF50"/>
<feature type="compositionally biased region" description="Basic residues" evidence="3">
    <location>
        <begin position="157"/>
        <end position="166"/>
    </location>
</feature>
<gene>
    <name evidence="5" type="ORF">ACA1_258480</name>
</gene>
<dbReference type="InterPro" id="IPR036291">
    <property type="entry name" value="NAD(P)-bd_dom_sf"/>
</dbReference>
<dbReference type="RefSeq" id="XP_004333600.1">
    <property type="nucleotide sequence ID" value="XM_004333552.1"/>
</dbReference>
<name>L8GF50_ACACF</name>
<dbReference type="GO" id="GO:0016020">
    <property type="term" value="C:membrane"/>
    <property type="evidence" value="ECO:0007669"/>
    <property type="project" value="TreeGrafter"/>
</dbReference>
<dbReference type="CDD" id="cd05235">
    <property type="entry name" value="SDR_e1"/>
    <property type="match status" value="1"/>
</dbReference>
<keyword evidence="1" id="KW-0596">Phosphopantetheine</keyword>
<feature type="region of interest" description="Disordered" evidence="3">
    <location>
        <begin position="72"/>
        <end position="100"/>
    </location>
</feature>
<dbReference type="InterPro" id="IPR042099">
    <property type="entry name" value="ANL_N_sf"/>
</dbReference>
<dbReference type="PANTHER" id="PTHR43272:SF91">
    <property type="entry name" value="CARRIER DOMAIN-CONTAINING PROTEIN"/>
    <property type="match status" value="1"/>
</dbReference>
<dbReference type="InterPro" id="IPR013120">
    <property type="entry name" value="FAR_NAD-bd"/>
</dbReference>
<dbReference type="EMBL" id="KB008148">
    <property type="protein sequence ID" value="ELR11587.1"/>
    <property type="molecule type" value="Genomic_DNA"/>
</dbReference>
<dbReference type="GO" id="GO:0004467">
    <property type="term" value="F:long-chain fatty acid-CoA ligase activity"/>
    <property type="evidence" value="ECO:0007669"/>
    <property type="project" value="TreeGrafter"/>
</dbReference>
<dbReference type="NCBIfam" id="TIGR01746">
    <property type="entry name" value="Thioester-redct"/>
    <property type="match status" value="1"/>
</dbReference>
<sequence>MSLFELVKGKVAQACGRGKKPNKEANTFEDASRYGFITLHRIQLRELIKAPHVADTINNAFTHYASRPYLGVKRTRQSSSSSSSSSPSSSSSSSSPSLSSRGAASYHYFTYGEIHDRVRDFSRGLRQVMEAELGVRHLLSTAGGDATSPKENEDKKQKTKKAKVKEKKSEKAKAKTKGGKEKGEEKDEAEEAIDGEGEQPAIGLCSLNRMEWIVADFATLFLGYVTVPLHVPFESSQKEYIINNANISVLVVGGPRAHRSDDDEGDDDSRFEVLHEMLELSATCPSLKLIVSMEDPTTDHLERAKSLGLRLLSFAELERSGANLRRSEREFRLVRRKPADLYTLMYTSGSTGRPKGVMISYAGWNSMLTKGTISHDPLVVFSFSPMAHMFDRKNVAFTLVQGGRVGIFESDMSRIFDDILLVRPTMFASTPRLWNILYSRYQEELAAERKRKEAELGGGEPRELTADELKAIELPLLDKYEKTLGGRVAYVVSGGAPTAPAVLRFIQRCFHRSMVSDGYGSTEVGAISHDHRVSNAAEVKLVDVPEMGYFATDKPFPRGEIYVRTKTMAQGYYKDPDATSAAFTDDGWFRTKNIFKLAQGEFVAPEKLECIYQECAIVDQVFVYGTPLKEYLTAVVVPNFPLVRAWAQSKADASLDAALDDPPALCAHPAVKRYVVHELYRIGAKAGIQSFEFVRGVHLETEQFTIDNGLLTGPQKLKRQALNDKYASIMDQLYDELDDPIVMQQTLLSMLGDMTENAEKLTQEGKALTLRNLGMDSLTAVRLVSQLKDQYQVEMSVQALFQENLTVADLAEMMTKGATSEAPPELAAVLLTGATGFLGVFLLLELLKQTTATIHCLVRGDDPQTARARLLRVLEDALPPGEERDGDEWDRVKVVCGDLSRERLGLAEEQFAELASGVDAIYHNGAVVNSVLPYSALKQENVDSTEWLLRMACMNERKAVAFYYVSTIGVLSAPGPMARTLREDDPVPDLFLDKSKWVSENKVREARRRGLYALVFRPGRVWAHSQTGYSNPHDFLVLALKGMLQLGSAPQVSPDNRHNLAPVDFVSRAIVHISLAARRDHLTTPPRQLLSSLVSTSLAAAAVSASASASASEPSESALPASTSASASASDAEVIAVNVINPLRSPAVAEVIAALVAWAGERGQQRVAVVPYHQWLARLVAVPANAVYPLRRVFEASGDDFPASNVDTFHHANLLRYCVGCPGGVECTATPGRDPVVAQEVTVAGLNATVFPFLAAKGVF</sequence>
<dbReference type="PROSITE" id="PS50075">
    <property type="entry name" value="CARRIER"/>
    <property type="match status" value="1"/>
</dbReference>